<dbReference type="EMBL" id="CAJDYZ010011064">
    <property type="protein sequence ID" value="CAD1478821.1"/>
    <property type="molecule type" value="Genomic_DNA"/>
</dbReference>
<dbReference type="Proteomes" id="UP000752696">
    <property type="component" value="Unassembled WGS sequence"/>
</dbReference>
<feature type="non-terminal residue" evidence="1">
    <location>
        <position position="39"/>
    </location>
</feature>
<keyword evidence="2" id="KW-1185">Reference proteome</keyword>
<dbReference type="AlphaFoldDB" id="A0A6V7HF65"/>
<organism evidence="1 2">
    <name type="scientific">Heterotrigona itama</name>
    <dbReference type="NCBI Taxonomy" id="395501"/>
    <lineage>
        <taxon>Eukaryota</taxon>
        <taxon>Metazoa</taxon>
        <taxon>Ecdysozoa</taxon>
        <taxon>Arthropoda</taxon>
        <taxon>Hexapoda</taxon>
        <taxon>Insecta</taxon>
        <taxon>Pterygota</taxon>
        <taxon>Neoptera</taxon>
        <taxon>Endopterygota</taxon>
        <taxon>Hymenoptera</taxon>
        <taxon>Apocrita</taxon>
        <taxon>Aculeata</taxon>
        <taxon>Apoidea</taxon>
        <taxon>Anthophila</taxon>
        <taxon>Apidae</taxon>
        <taxon>Heterotrigona</taxon>
    </lineage>
</organism>
<protein>
    <submittedName>
        <fullName evidence="1">Uncharacterized protein</fullName>
    </submittedName>
</protein>
<sequence length="39" mass="4649">CKTDQLDTKRNLALMLISRYLLIYFSKSCVCFSECERKE</sequence>
<dbReference type="OrthoDB" id="10599530at2759"/>
<feature type="non-terminal residue" evidence="1">
    <location>
        <position position="1"/>
    </location>
</feature>
<evidence type="ECO:0000313" key="1">
    <source>
        <dbReference type="EMBL" id="CAD1478821.1"/>
    </source>
</evidence>
<name>A0A6V7HF65_9HYME</name>
<proteinExistence type="predicted"/>
<evidence type="ECO:0000313" key="2">
    <source>
        <dbReference type="Proteomes" id="UP000752696"/>
    </source>
</evidence>
<accession>A0A6V7HF65</accession>
<reference evidence="1" key="1">
    <citation type="submission" date="2020-07" db="EMBL/GenBank/DDBJ databases">
        <authorList>
            <person name="Nazaruddin N."/>
        </authorList>
    </citation>
    <scope>NUCLEOTIDE SEQUENCE</scope>
</reference>
<comment type="caution">
    <text evidence="1">The sequence shown here is derived from an EMBL/GenBank/DDBJ whole genome shotgun (WGS) entry which is preliminary data.</text>
</comment>
<gene>
    <name evidence="1" type="ORF">MHI_LOCUS826842</name>
</gene>